<name>G2YWI5_BOTF4</name>
<evidence type="ECO:0000313" key="1">
    <source>
        <dbReference type="EMBL" id="CCD55983.1"/>
    </source>
</evidence>
<dbReference type="InParanoid" id="G2YWI5"/>
<dbReference type="EMBL" id="FQ790358">
    <property type="protein sequence ID" value="CCD55983.1"/>
    <property type="molecule type" value="Genomic_DNA"/>
</dbReference>
<reference evidence="2" key="1">
    <citation type="journal article" date="2011" name="PLoS Genet.">
        <title>Genomic analysis of the necrotrophic fungal pathogens Sclerotinia sclerotiorum and Botrytis cinerea.</title>
        <authorList>
            <person name="Amselem J."/>
            <person name="Cuomo C.A."/>
            <person name="van Kan J.A."/>
            <person name="Viaud M."/>
            <person name="Benito E.P."/>
            <person name="Couloux A."/>
            <person name="Coutinho P.M."/>
            <person name="de Vries R.P."/>
            <person name="Dyer P.S."/>
            <person name="Fillinger S."/>
            <person name="Fournier E."/>
            <person name="Gout L."/>
            <person name="Hahn M."/>
            <person name="Kohn L."/>
            <person name="Lapalu N."/>
            <person name="Plummer K.M."/>
            <person name="Pradier J.M."/>
            <person name="Quevillon E."/>
            <person name="Sharon A."/>
            <person name="Simon A."/>
            <person name="ten Have A."/>
            <person name="Tudzynski B."/>
            <person name="Tudzynski P."/>
            <person name="Wincker P."/>
            <person name="Andrew M."/>
            <person name="Anthouard V."/>
            <person name="Beever R.E."/>
            <person name="Beffa R."/>
            <person name="Benoit I."/>
            <person name="Bouzid O."/>
            <person name="Brault B."/>
            <person name="Chen Z."/>
            <person name="Choquer M."/>
            <person name="Collemare J."/>
            <person name="Cotton P."/>
            <person name="Danchin E.G."/>
            <person name="Da Silva C."/>
            <person name="Gautier A."/>
            <person name="Giraud C."/>
            <person name="Giraud T."/>
            <person name="Gonzalez C."/>
            <person name="Grossetete S."/>
            <person name="Guldener U."/>
            <person name="Henrissat B."/>
            <person name="Howlett B.J."/>
            <person name="Kodira C."/>
            <person name="Kretschmer M."/>
            <person name="Lappartient A."/>
            <person name="Leroch M."/>
            <person name="Levis C."/>
            <person name="Mauceli E."/>
            <person name="Neuveglise C."/>
            <person name="Oeser B."/>
            <person name="Pearson M."/>
            <person name="Poulain J."/>
            <person name="Poussereau N."/>
            <person name="Quesneville H."/>
            <person name="Rascle C."/>
            <person name="Schumacher J."/>
            <person name="Segurens B."/>
            <person name="Sexton A."/>
            <person name="Silva E."/>
            <person name="Sirven C."/>
            <person name="Soanes D.M."/>
            <person name="Talbot N.J."/>
            <person name="Templeton M."/>
            <person name="Yandava C."/>
            <person name="Yarden O."/>
            <person name="Zeng Q."/>
            <person name="Rollins J.A."/>
            <person name="Lebrun M.H."/>
            <person name="Dickman M."/>
        </authorList>
    </citation>
    <scope>NUCLEOTIDE SEQUENCE [LARGE SCALE GENOMIC DNA]</scope>
    <source>
        <strain evidence="2">T4</strain>
    </source>
</reference>
<dbReference type="AlphaFoldDB" id="G2YWI5"/>
<sequence length="50" mass="5699">MKSLRCVVFAAISWLYLYSYTESAVLRIFDRSKILASGVIPDVSCDAFEY</sequence>
<evidence type="ECO:0000313" key="2">
    <source>
        <dbReference type="Proteomes" id="UP000008177"/>
    </source>
</evidence>
<protein>
    <submittedName>
        <fullName evidence="1">Uncharacterized protein</fullName>
    </submittedName>
</protein>
<gene>
    <name evidence="1" type="ORF">BofuT4_P151150.1</name>
</gene>
<organism evidence="1 2">
    <name type="scientific">Botryotinia fuckeliana (strain T4)</name>
    <name type="common">Noble rot fungus</name>
    <name type="synonym">Botrytis cinerea</name>
    <dbReference type="NCBI Taxonomy" id="999810"/>
    <lineage>
        <taxon>Eukaryota</taxon>
        <taxon>Fungi</taxon>
        <taxon>Dikarya</taxon>
        <taxon>Ascomycota</taxon>
        <taxon>Pezizomycotina</taxon>
        <taxon>Leotiomycetes</taxon>
        <taxon>Helotiales</taxon>
        <taxon>Sclerotiniaceae</taxon>
        <taxon>Botrytis</taxon>
    </lineage>
</organism>
<dbReference type="Proteomes" id="UP000008177">
    <property type="component" value="Unplaced contigs"/>
</dbReference>
<accession>G2YWI5</accession>
<dbReference type="HOGENOM" id="CLU_3124877_0_0_1"/>
<proteinExistence type="predicted"/>